<accession>A0A2H1IY12</accession>
<dbReference type="AlphaFoldDB" id="A0A2H1IY12"/>
<proteinExistence type="predicted"/>
<name>A0A2H1IY12_9MICO</name>
<feature type="transmembrane region" description="Helical" evidence="1">
    <location>
        <begin position="56"/>
        <end position="73"/>
    </location>
</feature>
<evidence type="ECO:0000313" key="2">
    <source>
        <dbReference type="EMBL" id="SMX80105.1"/>
    </source>
</evidence>
<evidence type="ECO:0000256" key="1">
    <source>
        <dbReference type="SAM" id="Phobius"/>
    </source>
</evidence>
<evidence type="ECO:0000313" key="3">
    <source>
        <dbReference type="Proteomes" id="UP000234333"/>
    </source>
</evidence>
<keyword evidence="1" id="KW-0472">Membrane</keyword>
<keyword evidence="1" id="KW-1133">Transmembrane helix</keyword>
<sequence length="81" mass="8280">MRMAEFDLEQKHNNDTTLADAQAIALKLIAWTTTIMGVGGLGSAVVFGFLGIDAGVIGSLVTVGIVGVAKVMSASRGKASE</sequence>
<organism evidence="2 3">
    <name type="scientific">Brevibacterium casei CIP 102111</name>
    <dbReference type="NCBI Taxonomy" id="1255625"/>
    <lineage>
        <taxon>Bacteria</taxon>
        <taxon>Bacillati</taxon>
        <taxon>Actinomycetota</taxon>
        <taxon>Actinomycetes</taxon>
        <taxon>Micrococcales</taxon>
        <taxon>Brevibacteriaceae</taxon>
        <taxon>Brevibacterium</taxon>
    </lineage>
</organism>
<feature type="transmembrane region" description="Helical" evidence="1">
    <location>
        <begin position="28"/>
        <end position="50"/>
    </location>
</feature>
<dbReference type="EMBL" id="FXZC01000003">
    <property type="protein sequence ID" value="SMX80105.1"/>
    <property type="molecule type" value="Genomic_DNA"/>
</dbReference>
<reference evidence="2 3" key="1">
    <citation type="submission" date="2017-03" db="EMBL/GenBank/DDBJ databases">
        <authorList>
            <person name="Afonso C.L."/>
            <person name="Miller P.J."/>
            <person name="Scott M.A."/>
            <person name="Spackman E."/>
            <person name="Goraichik I."/>
            <person name="Dimitrov K.M."/>
            <person name="Suarez D.L."/>
            <person name="Swayne D.E."/>
        </authorList>
    </citation>
    <scope>NUCLEOTIDE SEQUENCE [LARGE SCALE GENOMIC DNA]</scope>
    <source>
        <strain evidence="2 3">CIP 102111</strain>
    </source>
</reference>
<protein>
    <submittedName>
        <fullName evidence="2">Uncharacterized protein</fullName>
    </submittedName>
</protein>
<dbReference type="Proteomes" id="UP000234333">
    <property type="component" value="Unassembled WGS sequence"/>
</dbReference>
<gene>
    <name evidence="2" type="ORF">BC102111_01713</name>
</gene>
<keyword evidence="1" id="KW-0812">Transmembrane</keyword>